<dbReference type="GeneID" id="81596418"/>
<evidence type="ECO:0000313" key="3">
    <source>
        <dbReference type="Proteomes" id="UP001213681"/>
    </source>
</evidence>
<comment type="caution">
    <text evidence="2">The sequence shown here is derived from an EMBL/GenBank/DDBJ whole genome shotgun (WGS) entry which is preliminary data.</text>
</comment>
<sequence>MSIVQSEVAALEPTYPSWVKSVLETAIPTTWEEELVNNPVFANSEMNAEKSGIMPGWYSSLPSDVKYILTSDEAVFASEMATIKWPSVATSTFTATAGSATQTTGSSITSSSSSSSTISTTASGSTATKSTTPETSTSTSTGGAPAATRGFVMGIVGAAGILGLTALL</sequence>
<gene>
    <name evidence="2" type="ORF">N7458_002792</name>
</gene>
<dbReference type="AlphaFoldDB" id="A0AAD6CGG1"/>
<reference evidence="2" key="1">
    <citation type="submission" date="2022-12" db="EMBL/GenBank/DDBJ databases">
        <authorList>
            <person name="Petersen C."/>
        </authorList>
    </citation>
    <scope>NUCLEOTIDE SEQUENCE</scope>
    <source>
        <strain evidence="2">IBT 16125</strain>
    </source>
</reference>
<feature type="region of interest" description="Disordered" evidence="1">
    <location>
        <begin position="99"/>
        <end position="144"/>
    </location>
</feature>
<evidence type="ECO:0000256" key="1">
    <source>
        <dbReference type="SAM" id="MobiDB-lite"/>
    </source>
</evidence>
<name>A0AAD6CGG1_9EURO</name>
<protein>
    <submittedName>
        <fullName evidence="2">Uncharacterized protein</fullName>
    </submittedName>
</protein>
<organism evidence="2 3">
    <name type="scientific">Penicillium daleae</name>
    <dbReference type="NCBI Taxonomy" id="63821"/>
    <lineage>
        <taxon>Eukaryota</taxon>
        <taxon>Fungi</taxon>
        <taxon>Dikarya</taxon>
        <taxon>Ascomycota</taxon>
        <taxon>Pezizomycotina</taxon>
        <taxon>Eurotiomycetes</taxon>
        <taxon>Eurotiomycetidae</taxon>
        <taxon>Eurotiales</taxon>
        <taxon>Aspergillaceae</taxon>
        <taxon>Penicillium</taxon>
    </lineage>
</organism>
<accession>A0AAD6CGG1</accession>
<evidence type="ECO:0000313" key="2">
    <source>
        <dbReference type="EMBL" id="KAJ5461240.1"/>
    </source>
</evidence>
<dbReference type="EMBL" id="JAPVEA010000002">
    <property type="protein sequence ID" value="KAJ5461240.1"/>
    <property type="molecule type" value="Genomic_DNA"/>
</dbReference>
<keyword evidence="3" id="KW-1185">Reference proteome</keyword>
<proteinExistence type="predicted"/>
<reference evidence="2" key="2">
    <citation type="journal article" date="2023" name="IMA Fungus">
        <title>Comparative genomic study of the Penicillium genus elucidates a diverse pangenome and 15 lateral gene transfer events.</title>
        <authorList>
            <person name="Petersen C."/>
            <person name="Sorensen T."/>
            <person name="Nielsen M.R."/>
            <person name="Sondergaard T.E."/>
            <person name="Sorensen J.L."/>
            <person name="Fitzpatrick D.A."/>
            <person name="Frisvad J.C."/>
            <person name="Nielsen K.L."/>
        </authorList>
    </citation>
    <scope>NUCLEOTIDE SEQUENCE</scope>
    <source>
        <strain evidence="2">IBT 16125</strain>
    </source>
</reference>
<dbReference type="Proteomes" id="UP001213681">
    <property type="component" value="Unassembled WGS sequence"/>
</dbReference>
<dbReference type="RefSeq" id="XP_056770282.1">
    <property type="nucleotide sequence ID" value="XM_056906175.1"/>
</dbReference>